<keyword evidence="1" id="KW-0175">Coiled coil</keyword>
<evidence type="ECO:0000313" key="2">
    <source>
        <dbReference type="EMBL" id="GAA0774494.1"/>
    </source>
</evidence>
<evidence type="ECO:0000313" key="3">
    <source>
        <dbReference type="Proteomes" id="UP001501047"/>
    </source>
</evidence>
<feature type="coiled-coil region" evidence="1">
    <location>
        <begin position="14"/>
        <end position="48"/>
    </location>
</feature>
<protein>
    <submittedName>
        <fullName evidence="2">Uncharacterized protein</fullName>
    </submittedName>
</protein>
<comment type="caution">
    <text evidence="2">The sequence shown here is derived from an EMBL/GenBank/DDBJ whole genome shotgun (WGS) entry which is preliminary data.</text>
</comment>
<evidence type="ECO:0000256" key="1">
    <source>
        <dbReference type="SAM" id="Coils"/>
    </source>
</evidence>
<organism evidence="2 3">
    <name type="scientific">Clostridium subterminale</name>
    <dbReference type="NCBI Taxonomy" id="1550"/>
    <lineage>
        <taxon>Bacteria</taxon>
        <taxon>Bacillati</taxon>
        <taxon>Bacillota</taxon>
        <taxon>Clostridia</taxon>
        <taxon>Eubacteriales</taxon>
        <taxon>Clostridiaceae</taxon>
        <taxon>Clostridium</taxon>
    </lineage>
</organism>
<dbReference type="RefSeq" id="WP_343826710.1">
    <property type="nucleotide sequence ID" value="NZ_BAAACI010000006.1"/>
</dbReference>
<keyword evidence="3" id="KW-1185">Reference proteome</keyword>
<sequence length="108" mass="12395">MDLVLILVLLGLQATLLIMSINTLNNKLNRLEEQIRANEVHIEGQAQRINANLEEMAQFNEKALGTLSQNIAMCGYEIKEVNCKLEDVNKTIRQETAKRLYLHLQDKF</sequence>
<gene>
    <name evidence="2" type="ORF">GCM10008908_24420</name>
</gene>
<proteinExistence type="predicted"/>
<reference evidence="3" key="1">
    <citation type="journal article" date="2019" name="Int. J. Syst. Evol. Microbiol.">
        <title>The Global Catalogue of Microorganisms (GCM) 10K type strain sequencing project: providing services to taxonomists for standard genome sequencing and annotation.</title>
        <authorList>
            <consortium name="The Broad Institute Genomics Platform"/>
            <consortium name="The Broad Institute Genome Sequencing Center for Infectious Disease"/>
            <person name="Wu L."/>
            <person name="Ma J."/>
        </authorList>
    </citation>
    <scope>NUCLEOTIDE SEQUENCE [LARGE SCALE GENOMIC DNA]</scope>
    <source>
        <strain evidence="3">JCM 1417</strain>
    </source>
</reference>
<dbReference type="EMBL" id="BAAACI010000006">
    <property type="protein sequence ID" value="GAA0774494.1"/>
    <property type="molecule type" value="Genomic_DNA"/>
</dbReference>
<accession>A0ABP3W294</accession>
<dbReference type="Proteomes" id="UP001501047">
    <property type="component" value="Unassembled WGS sequence"/>
</dbReference>
<name>A0ABP3W294_CLOSU</name>